<dbReference type="GeneID" id="93297454"/>
<dbReference type="PANTHER" id="PTHR35149">
    <property type="entry name" value="SLL5132 PROTEIN"/>
    <property type="match status" value="1"/>
</dbReference>
<sequence>MSIQDYAIKGEAFYLKDVFSSMFQYSIPDYQRPYSWEEEHIKQLFDDLYEFYQRKTDESYFLGSIVVIKKDHQPQADVVDGQQRLTSLTILFATLANSLNGKYKESIAKYLQQPEDLAESIPAQPRLILRKRDKDFFKKYIQDLEVNKIEALTIEHDCKNDAQKNIVRNALVLLKAIPEKLKNEEEVFDFFKFLIQKCCLVVVSTPNQKSAFRIFSVMNNRGLDLLPTDILKADLIGKIQTNQDEYTQKWEDLEQELGRNRFNELFTHIRMIELKNKAQRSILEELQELVLPKITSISDFIDNELSSYASAFSALKNSKYRADSNEFEINQYIYWLNRVGFSEWLPVAILFLHQKPDSNQSIEFFKYLEVLTSYLHLSAKDVNKRIERYALILKDLQNNPRQCSSNLFLNDEEKQSFKELLDGNIYNKLTSIRRNYLILRLDAMISDGAANYNNESGLLTIEHVLPQTIDEGSQWKQWWVDKDGNDTLHQTWLHRLANLVPLNKRRNSAASNWEFKTKKEKYFSGNDSVSSYALTSQVLKENEWTPEIVKNRQKELLESIYKNWSLSHL</sequence>
<feature type="domain" description="GmrSD restriction endonucleases C-terminal" evidence="2">
    <location>
        <begin position="414"/>
        <end position="558"/>
    </location>
</feature>
<dbReference type="AlphaFoldDB" id="A0ABD7ZFP3"/>
<reference evidence="3 4" key="1">
    <citation type="submission" date="2023-08" db="EMBL/GenBank/DDBJ databases">
        <title>Haemophilus_parainfluenzae_DSM 8978_complete_genome_hifiasm_Zymo_Research_D6332.</title>
        <authorList>
            <person name="Damerum A."/>
        </authorList>
    </citation>
    <scope>NUCLEOTIDE SEQUENCE [LARGE SCALE GENOMIC DNA]</scope>
    <source>
        <strain evidence="3 4">DSM 8978</strain>
    </source>
</reference>
<dbReference type="InterPro" id="IPR011089">
    <property type="entry name" value="GmrSD_C"/>
</dbReference>
<gene>
    <name evidence="3" type="ORF">RDV53_08090</name>
</gene>
<protein>
    <submittedName>
        <fullName evidence="3">DUF262 domain-containing HNH endonuclease family protein</fullName>
    </submittedName>
</protein>
<dbReference type="InterPro" id="IPR004919">
    <property type="entry name" value="GmrSD_N"/>
</dbReference>
<evidence type="ECO:0000259" key="2">
    <source>
        <dbReference type="Pfam" id="PF07510"/>
    </source>
</evidence>
<evidence type="ECO:0000313" key="3">
    <source>
        <dbReference type="EMBL" id="WMS23394.1"/>
    </source>
</evidence>
<keyword evidence="3" id="KW-0255">Endonuclease</keyword>
<dbReference type="PANTHER" id="PTHR35149:SF2">
    <property type="entry name" value="DUF262 DOMAIN-CONTAINING PROTEIN"/>
    <property type="match status" value="1"/>
</dbReference>
<name>A0ABD7ZFP3_HAEPA</name>
<feature type="domain" description="GmrSD restriction endonucleases N-terminal" evidence="1">
    <location>
        <begin position="15"/>
        <end position="235"/>
    </location>
</feature>
<dbReference type="EMBL" id="CP133470">
    <property type="protein sequence ID" value="WMS23394.1"/>
    <property type="molecule type" value="Genomic_DNA"/>
</dbReference>
<dbReference type="Pfam" id="PF03235">
    <property type="entry name" value="GmrSD_N"/>
    <property type="match status" value="1"/>
</dbReference>
<evidence type="ECO:0000259" key="1">
    <source>
        <dbReference type="Pfam" id="PF03235"/>
    </source>
</evidence>
<dbReference type="Proteomes" id="UP001242781">
    <property type="component" value="Chromosome"/>
</dbReference>
<dbReference type="GO" id="GO:0004519">
    <property type="term" value="F:endonuclease activity"/>
    <property type="evidence" value="ECO:0007669"/>
    <property type="project" value="UniProtKB-KW"/>
</dbReference>
<proteinExistence type="predicted"/>
<keyword evidence="3" id="KW-0540">Nuclease</keyword>
<accession>A0ABD7ZFP3</accession>
<organism evidence="3 4">
    <name type="scientific">Haemophilus parainfluenzae ATCC 33392</name>
    <dbReference type="NCBI Taxonomy" id="888828"/>
    <lineage>
        <taxon>Bacteria</taxon>
        <taxon>Pseudomonadati</taxon>
        <taxon>Pseudomonadota</taxon>
        <taxon>Gammaproteobacteria</taxon>
        <taxon>Pasteurellales</taxon>
        <taxon>Pasteurellaceae</taxon>
        <taxon>Haemophilus</taxon>
    </lineage>
</organism>
<dbReference type="RefSeq" id="WP_005695852.1">
    <property type="nucleotide sequence ID" value="NZ_AFQS01000015.1"/>
</dbReference>
<evidence type="ECO:0000313" key="4">
    <source>
        <dbReference type="Proteomes" id="UP001242781"/>
    </source>
</evidence>
<keyword evidence="3" id="KW-0378">Hydrolase</keyword>
<dbReference type="Pfam" id="PF07510">
    <property type="entry name" value="GmrSD_C"/>
    <property type="match status" value="1"/>
</dbReference>